<feature type="non-terminal residue" evidence="1">
    <location>
        <position position="1"/>
    </location>
</feature>
<dbReference type="EMBL" id="KQ247435">
    <property type="protein sequence ID" value="KNC72187.1"/>
    <property type="molecule type" value="Genomic_DNA"/>
</dbReference>
<evidence type="ECO:0000313" key="1">
    <source>
        <dbReference type="EMBL" id="KNC72187.1"/>
    </source>
</evidence>
<dbReference type="AlphaFoldDB" id="A0A0L0F622"/>
<reference evidence="1 2" key="1">
    <citation type="submission" date="2011-02" db="EMBL/GenBank/DDBJ databases">
        <title>The Genome Sequence of Sphaeroforma arctica JP610.</title>
        <authorList>
            <consortium name="The Broad Institute Genome Sequencing Platform"/>
            <person name="Russ C."/>
            <person name="Cuomo C."/>
            <person name="Young S.K."/>
            <person name="Zeng Q."/>
            <person name="Gargeya S."/>
            <person name="Alvarado L."/>
            <person name="Berlin A."/>
            <person name="Chapman S.B."/>
            <person name="Chen Z."/>
            <person name="Freedman E."/>
            <person name="Gellesch M."/>
            <person name="Goldberg J."/>
            <person name="Griggs A."/>
            <person name="Gujja S."/>
            <person name="Heilman E."/>
            <person name="Heiman D."/>
            <person name="Howarth C."/>
            <person name="Mehta T."/>
            <person name="Neiman D."/>
            <person name="Pearson M."/>
            <person name="Roberts A."/>
            <person name="Saif S."/>
            <person name="Shea T."/>
            <person name="Shenoy N."/>
            <person name="Sisk P."/>
            <person name="Stolte C."/>
            <person name="Sykes S."/>
            <person name="White J."/>
            <person name="Yandava C."/>
            <person name="Burger G."/>
            <person name="Gray M.W."/>
            <person name="Holland P.W.H."/>
            <person name="King N."/>
            <person name="Lang F.B.F."/>
            <person name="Roger A.J."/>
            <person name="Ruiz-Trillo I."/>
            <person name="Haas B."/>
            <person name="Nusbaum C."/>
            <person name="Birren B."/>
        </authorList>
    </citation>
    <scope>NUCLEOTIDE SEQUENCE [LARGE SCALE GENOMIC DNA]</scope>
    <source>
        <strain evidence="1 2">JP610</strain>
    </source>
</reference>
<evidence type="ECO:0000313" key="2">
    <source>
        <dbReference type="Proteomes" id="UP000054560"/>
    </source>
</evidence>
<dbReference type="GeneID" id="25915766"/>
<dbReference type="Proteomes" id="UP000054560">
    <property type="component" value="Unassembled WGS sequence"/>
</dbReference>
<accession>A0A0L0F622</accession>
<name>A0A0L0F622_9EUKA</name>
<protein>
    <submittedName>
        <fullName evidence="1">Uncharacterized protein</fullName>
    </submittedName>
</protein>
<organism evidence="1 2">
    <name type="scientific">Sphaeroforma arctica JP610</name>
    <dbReference type="NCBI Taxonomy" id="667725"/>
    <lineage>
        <taxon>Eukaryota</taxon>
        <taxon>Ichthyosporea</taxon>
        <taxon>Ichthyophonida</taxon>
        <taxon>Sphaeroforma</taxon>
    </lineage>
</organism>
<keyword evidence="2" id="KW-1185">Reference proteome</keyword>
<sequence>ACFTTLNEIVSSPGMSQRITLKNEKKNKNAGVLYITAEEMAETQKTITMRFHATDLDGRVCHA</sequence>
<gene>
    <name evidence="1" type="ORF">SARC_15262</name>
</gene>
<proteinExistence type="predicted"/>
<dbReference type="RefSeq" id="XP_014146089.1">
    <property type="nucleotide sequence ID" value="XM_014290614.1"/>
</dbReference>